<name>A0A2P2R209_RHIMU</name>
<keyword evidence="1" id="KW-0732">Signal</keyword>
<proteinExistence type="predicted"/>
<feature type="signal peptide" evidence="1">
    <location>
        <begin position="1"/>
        <end position="18"/>
    </location>
</feature>
<feature type="chain" id="PRO_5015125297" evidence="1">
    <location>
        <begin position="19"/>
        <end position="43"/>
    </location>
</feature>
<dbReference type="AlphaFoldDB" id="A0A2P2R209"/>
<accession>A0A2P2R209</accession>
<sequence>MFSCYLCTLSGVVNLAYCTVFPKKCCSSAIRDATSDHQRNIAP</sequence>
<protein>
    <submittedName>
        <fullName evidence="2">Uncharacterized protein</fullName>
    </submittedName>
</protein>
<dbReference type="EMBL" id="GGEC01092815">
    <property type="protein sequence ID" value="MBX73299.1"/>
    <property type="molecule type" value="Transcribed_RNA"/>
</dbReference>
<organism evidence="2">
    <name type="scientific">Rhizophora mucronata</name>
    <name type="common">Asiatic mangrove</name>
    <dbReference type="NCBI Taxonomy" id="61149"/>
    <lineage>
        <taxon>Eukaryota</taxon>
        <taxon>Viridiplantae</taxon>
        <taxon>Streptophyta</taxon>
        <taxon>Embryophyta</taxon>
        <taxon>Tracheophyta</taxon>
        <taxon>Spermatophyta</taxon>
        <taxon>Magnoliopsida</taxon>
        <taxon>eudicotyledons</taxon>
        <taxon>Gunneridae</taxon>
        <taxon>Pentapetalae</taxon>
        <taxon>rosids</taxon>
        <taxon>fabids</taxon>
        <taxon>Malpighiales</taxon>
        <taxon>Rhizophoraceae</taxon>
        <taxon>Rhizophora</taxon>
    </lineage>
</organism>
<evidence type="ECO:0000256" key="1">
    <source>
        <dbReference type="SAM" id="SignalP"/>
    </source>
</evidence>
<reference evidence="2" key="1">
    <citation type="submission" date="2018-02" db="EMBL/GenBank/DDBJ databases">
        <title>Rhizophora mucronata_Transcriptome.</title>
        <authorList>
            <person name="Meera S.P."/>
            <person name="Sreeshan A."/>
            <person name="Augustine A."/>
        </authorList>
    </citation>
    <scope>NUCLEOTIDE SEQUENCE</scope>
    <source>
        <tissue evidence="2">Leaf</tissue>
    </source>
</reference>
<evidence type="ECO:0000313" key="2">
    <source>
        <dbReference type="EMBL" id="MBX73299.1"/>
    </source>
</evidence>